<evidence type="ECO:0000313" key="2">
    <source>
        <dbReference type="Proteomes" id="UP001374803"/>
    </source>
</evidence>
<dbReference type="Proteomes" id="UP001374803">
    <property type="component" value="Chromosome"/>
</dbReference>
<gene>
    <name evidence="1" type="ORF">LVJ94_38800</name>
</gene>
<sequence>MRPQDTHPAAYQAQLEVYRRMSPERKSGIVRDLSESVRCLAREGIRQRHPEYSNEEVRRALIALIYGSALAQRLWPGDPVPSP</sequence>
<organism evidence="1 2">
    <name type="scientific">Pendulispora rubella</name>
    <dbReference type="NCBI Taxonomy" id="2741070"/>
    <lineage>
        <taxon>Bacteria</taxon>
        <taxon>Pseudomonadati</taxon>
        <taxon>Myxococcota</taxon>
        <taxon>Myxococcia</taxon>
        <taxon>Myxococcales</taxon>
        <taxon>Sorangiineae</taxon>
        <taxon>Pendulisporaceae</taxon>
        <taxon>Pendulispora</taxon>
    </lineage>
</organism>
<keyword evidence="2" id="KW-1185">Reference proteome</keyword>
<accession>A0ABZ2KVX5</accession>
<proteinExistence type="predicted"/>
<evidence type="ECO:0000313" key="1">
    <source>
        <dbReference type="EMBL" id="WXB02844.1"/>
    </source>
</evidence>
<protein>
    <submittedName>
        <fullName evidence="1">Uncharacterized protein</fullName>
    </submittedName>
</protein>
<dbReference type="RefSeq" id="WP_394832469.1">
    <property type="nucleotide sequence ID" value="NZ_CP089929.1"/>
</dbReference>
<name>A0ABZ2KVX5_9BACT</name>
<dbReference type="EMBL" id="CP089983">
    <property type="protein sequence ID" value="WXB02844.1"/>
    <property type="molecule type" value="Genomic_DNA"/>
</dbReference>
<reference evidence="1" key="1">
    <citation type="submission" date="2021-12" db="EMBL/GenBank/DDBJ databases">
        <title>Discovery of the Pendulisporaceae a myxobacterial family with distinct sporulation behavior and unique specialized metabolism.</title>
        <authorList>
            <person name="Garcia R."/>
            <person name="Popoff A."/>
            <person name="Bader C.D."/>
            <person name="Loehr J."/>
            <person name="Walesch S."/>
            <person name="Walt C."/>
            <person name="Boldt J."/>
            <person name="Bunk B."/>
            <person name="Haeckl F.J.F.P.J."/>
            <person name="Gunesch A.P."/>
            <person name="Birkelbach J."/>
            <person name="Nuebel U."/>
            <person name="Pietschmann T."/>
            <person name="Bach T."/>
            <person name="Mueller R."/>
        </authorList>
    </citation>
    <scope>NUCLEOTIDE SEQUENCE</scope>
    <source>
        <strain evidence="1">MSr11367</strain>
    </source>
</reference>